<evidence type="ECO:0000313" key="2">
    <source>
        <dbReference type="Proteomes" id="UP000828941"/>
    </source>
</evidence>
<reference evidence="1 2" key="1">
    <citation type="journal article" date="2022" name="DNA Res.">
        <title>Chromosomal-level genome assembly of the orchid tree Bauhinia variegata (Leguminosae; Cercidoideae) supports the allotetraploid origin hypothesis of Bauhinia.</title>
        <authorList>
            <person name="Zhong Y."/>
            <person name="Chen Y."/>
            <person name="Zheng D."/>
            <person name="Pang J."/>
            <person name="Liu Y."/>
            <person name="Luo S."/>
            <person name="Meng S."/>
            <person name="Qian L."/>
            <person name="Wei D."/>
            <person name="Dai S."/>
            <person name="Zhou R."/>
        </authorList>
    </citation>
    <scope>NUCLEOTIDE SEQUENCE [LARGE SCALE GENOMIC DNA]</scope>
    <source>
        <strain evidence="1">BV-YZ2020</strain>
    </source>
</reference>
<keyword evidence="2" id="KW-1185">Reference proteome</keyword>
<name>A0ACB9KLD4_BAUVA</name>
<organism evidence="1 2">
    <name type="scientific">Bauhinia variegata</name>
    <name type="common">Purple orchid tree</name>
    <name type="synonym">Phanera variegata</name>
    <dbReference type="NCBI Taxonomy" id="167791"/>
    <lineage>
        <taxon>Eukaryota</taxon>
        <taxon>Viridiplantae</taxon>
        <taxon>Streptophyta</taxon>
        <taxon>Embryophyta</taxon>
        <taxon>Tracheophyta</taxon>
        <taxon>Spermatophyta</taxon>
        <taxon>Magnoliopsida</taxon>
        <taxon>eudicotyledons</taxon>
        <taxon>Gunneridae</taxon>
        <taxon>Pentapetalae</taxon>
        <taxon>rosids</taxon>
        <taxon>fabids</taxon>
        <taxon>Fabales</taxon>
        <taxon>Fabaceae</taxon>
        <taxon>Cercidoideae</taxon>
        <taxon>Cercideae</taxon>
        <taxon>Bauhiniinae</taxon>
        <taxon>Bauhinia</taxon>
    </lineage>
</organism>
<gene>
    <name evidence="1" type="ORF">L6164_037825</name>
</gene>
<dbReference type="EMBL" id="CM039439">
    <property type="protein sequence ID" value="KAI4297971.1"/>
    <property type="molecule type" value="Genomic_DNA"/>
</dbReference>
<comment type="caution">
    <text evidence="1">The sequence shown here is derived from an EMBL/GenBank/DDBJ whole genome shotgun (WGS) entry which is preliminary data.</text>
</comment>
<proteinExistence type="predicted"/>
<evidence type="ECO:0000313" key="1">
    <source>
        <dbReference type="EMBL" id="KAI4297971.1"/>
    </source>
</evidence>
<accession>A0ACB9KLD4</accession>
<sequence>MTTASSCCEGLARNQPPHTPDQVPVVSLVGPLRLGALSLSSYQPPGARPVLLFQTRTTLNVREDKGRPPERTDRGDLTYSNRTIAA</sequence>
<dbReference type="Proteomes" id="UP000828941">
    <property type="component" value="Chromosome 14"/>
</dbReference>
<protein>
    <submittedName>
        <fullName evidence="1">Uncharacterized protein</fullName>
    </submittedName>
</protein>